<evidence type="ECO:0000313" key="2">
    <source>
        <dbReference type="Proteomes" id="UP001594288"/>
    </source>
</evidence>
<dbReference type="InterPro" id="IPR011050">
    <property type="entry name" value="Pectin_lyase_fold/virulence"/>
</dbReference>
<keyword evidence="2" id="KW-1185">Reference proteome</keyword>
<proteinExistence type="predicted"/>
<dbReference type="Gene3D" id="2.160.20.10">
    <property type="entry name" value="Single-stranded right-handed beta-helix, Pectin lyase-like"/>
    <property type="match status" value="1"/>
</dbReference>
<accession>A0ABV6YN26</accession>
<reference evidence="1 2" key="1">
    <citation type="submission" date="2024-09" db="EMBL/GenBank/DDBJ databases">
        <authorList>
            <person name="D'Angelo T."/>
        </authorList>
    </citation>
    <scope>NUCLEOTIDE SEQUENCE [LARGE SCALE GENOMIC DNA]</scope>
    <source>
        <strain evidence="1">SAG AM-311-F02</strain>
    </source>
</reference>
<organism evidence="1 2">
    <name type="scientific">Eiseniibacteriota bacterium</name>
    <dbReference type="NCBI Taxonomy" id="2212470"/>
    <lineage>
        <taxon>Bacteria</taxon>
        <taxon>Candidatus Eiseniibacteriota</taxon>
    </lineage>
</organism>
<dbReference type="InterPro" id="IPR012334">
    <property type="entry name" value="Pectin_lyas_fold"/>
</dbReference>
<dbReference type="SUPFAM" id="SSF51126">
    <property type="entry name" value="Pectin lyase-like"/>
    <property type="match status" value="1"/>
</dbReference>
<dbReference type="Proteomes" id="UP001594288">
    <property type="component" value="Unassembled WGS sequence"/>
</dbReference>
<gene>
    <name evidence="1" type="ORF">ACFL2Z_00795</name>
</gene>
<evidence type="ECO:0008006" key="3">
    <source>
        <dbReference type="Google" id="ProtNLM"/>
    </source>
</evidence>
<dbReference type="EMBL" id="JBHPEI010000006">
    <property type="protein sequence ID" value="MFC1799438.1"/>
    <property type="molecule type" value="Genomic_DNA"/>
</dbReference>
<evidence type="ECO:0000313" key="1">
    <source>
        <dbReference type="EMBL" id="MFC1799438.1"/>
    </source>
</evidence>
<name>A0ABV6YN26_UNCEI</name>
<protein>
    <recommendedName>
        <fullName evidence="3">Right handed beta helix domain-containing protein</fullName>
    </recommendedName>
</protein>
<comment type="caution">
    <text evidence="1">The sequence shown here is derived from an EMBL/GenBank/DDBJ whole genome shotgun (WGS) entry which is preliminary data.</text>
</comment>
<sequence length="360" mass="37897">MRTALSAILIVILIPVCGAFARTWNVNSTGTGDAATIQAGIDSASAGDTVKVLGGTYYEHDIEMKSGILLTHITSLTENCIIDAQGQGRVMVFDGVDATTTVRYMTFTGGHASGTGSDGCGGGLFFTNYSAPTLRLCDYTHHVADNLGGAIYCEDYSAPVFDNGTLRWNQAGAGGGGFACASNASPEALRLLVSGNTTPGDGGGAHCSDNSVPAFRWCVFLNCIASGSGGGLYSETSSTPDIQRCIFAFNIDGEGVYAADDLSVPTLYCCDIYGNEGGDWIGRIADQDSTVGNFSMDPLFCDTTVVLSDYGMWVEDCSPCFKENHPYYYCGAQIGSIYEGCECGTATEPTTWGTIKSLYR</sequence>